<accession>A0A8H7PF53</accession>
<comment type="similarity">
    <text evidence="1">Belongs to the carotenoid oxygenase family.</text>
</comment>
<dbReference type="GO" id="GO:0016121">
    <property type="term" value="P:carotene catabolic process"/>
    <property type="evidence" value="ECO:0007669"/>
    <property type="project" value="TreeGrafter"/>
</dbReference>
<evidence type="ECO:0000256" key="3">
    <source>
        <dbReference type="ARBA" id="ARBA00023002"/>
    </source>
</evidence>
<dbReference type="GO" id="GO:0010436">
    <property type="term" value="F:carotenoid dioxygenase activity"/>
    <property type="evidence" value="ECO:0007669"/>
    <property type="project" value="TreeGrafter"/>
</dbReference>
<evidence type="ECO:0000256" key="2">
    <source>
        <dbReference type="ARBA" id="ARBA00022723"/>
    </source>
</evidence>
<dbReference type="EMBL" id="JAEPRA010000023">
    <property type="protein sequence ID" value="KAG2172519.1"/>
    <property type="molecule type" value="Genomic_DNA"/>
</dbReference>
<feature type="binding site" evidence="5">
    <location>
        <position position="558"/>
    </location>
    <ligand>
        <name>Fe cation</name>
        <dbReference type="ChEBI" id="CHEBI:24875"/>
        <note>catalytic</note>
    </ligand>
</feature>
<feature type="non-terminal residue" evidence="7">
    <location>
        <position position="1"/>
    </location>
</feature>
<dbReference type="InterPro" id="IPR004294">
    <property type="entry name" value="Carotenoid_Oase"/>
</dbReference>
<keyword evidence="2 5" id="KW-0479">Metal-binding</keyword>
<comment type="caution">
    <text evidence="7">The sequence shown here is derived from an EMBL/GenBank/DDBJ whole genome shotgun (WGS) entry which is preliminary data.</text>
</comment>
<dbReference type="PANTHER" id="PTHR10543">
    <property type="entry name" value="BETA-CAROTENE DIOXYGENASE"/>
    <property type="match status" value="1"/>
</dbReference>
<protein>
    <submittedName>
        <fullName evidence="7">Uncharacterized protein</fullName>
    </submittedName>
</protein>
<comment type="cofactor">
    <cofactor evidence="5">
        <name>Fe(2+)</name>
        <dbReference type="ChEBI" id="CHEBI:29033"/>
    </cofactor>
    <text evidence="5">Binds 1 Fe(2+) ion per subunit.</text>
</comment>
<feature type="region of interest" description="Disordered" evidence="6">
    <location>
        <begin position="385"/>
        <end position="407"/>
    </location>
</feature>
<dbReference type="PANTHER" id="PTHR10543:SF24">
    <property type="entry name" value="CAROTENOID ISOMEROOXYGENASE"/>
    <property type="match status" value="1"/>
</dbReference>
<feature type="binding site" evidence="5">
    <location>
        <position position="276"/>
    </location>
    <ligand>
        <name>Fe cation</name>
        <dbReference type="ChEBI" id="CHEBI:24875"/>
        <note>catalytic</note>
    </ligand>
</feature>
<sequence length="572" mass="64056">IAVLVSFPVFKMLKAQKSVDIPMFKNTTEIPQQVALPVNGQLPAWLNGTLFRIGPGKFNIKRKDGSYMHIRHAFDGLPYLHRFVFSAANNQIQYNSRNLSQEVERKLADDEDYPLFFGHSDRATSVFIKLYRTYKRLRSASVENKTRHPSDAMVGVTATPNFPLGKDHLADVRKVGDQVLVAKTDANLLQLIDVDSLVPKKIFDYTTIIPEIQGQLSAAHHQTCPYTKELFNIVLSFGRSTTIKVFSINQEGKGTLYGDIVKRLHDNVPVKPSYIHSFALTQNYIVIPEYPLYFAGGGLPILLEGTIEAAFAWDSTAKTYFHVVSRESKKHVATIEADPAFTFHTGNCWEDAEGIHFECGAFPDGDIAHQLHTFGKPVRKTQFPAQNNHIGDEKQKKSKGLTVNPPRQSSFGDLRRYTIPYHAIQRGSGQAAYKDIAPNVEFPRFNAKMTGKPSRYVWACKLHPATVDTNETVSVVKVDTSTGKTVQYYRPGYYCSEPIFVPKPGAENEDDGIVVSLANDFHESDESLDRCYVVILDGETLEELGRAEIGDITPVTFHGSFVDKDFQDVSVN</sequence>
<evidence type="ECO:0000313" key="7">
    <source>
        <dbReference type="EMBL" id="KAG2172519.1"/>
    </source>
</evidence>
<gene>
    <name evidence="7" type="ORF">INT44_002534</name>
</gene>
<feature type="binding site" evidence="5">
    <location>
        <position position="220"/>
    </location>
    <ligand>
        <name>Fe cation</name>
        <dbReference type="ChEBI" id="CHEBI:24875"/>
        <note>catalytic</note>
    </ligand>
</feature>
<dbReference type="AlphaFoldDB" id="A0A8H7PF53"/>
<evidence type="ECO:0000256" key="6">
    <source>
        <dbReference type="SAM" id="MobiDB-lite"/>
    </source>
</evidence>
<name>A0A8H7PF53_9FUNG</name>
<evidence type="ECO:0000313" key="8">
    <source>
        <dbReference type="Proteomes" id="UP000612746"/>
    </source>
</evidence>
<dbReference type="Pfam" id="PF03055">
    <property type="entry name" value="RPE65"/>
    <property type="match status" value="1"/>
</dbReference>
<dbReference type="Proteomes" id="UP000612746">
    <property type="component" value="Unassembled WGS sequence"/>
</dbReference>
<evidence type="ECO:0000256" key="4">
    <source>
        <dbReference type="ARBA" id="ARBA00023004"/>
    </source>
</evidence>
<feature type="binding site" evidence="5">
    <location>
        <position position="344"/>
    </location>
    <ligand>
        <name>Fe cation</name>
        <dbReference type="ChEBI" id="CHEBI:24875"/>
        <note>catalytic</note>
    </ligand>
</feature>
<evidence type="ECO:0000256" key="5">
    <source>
        <dbReference type="PIRSR" id="PIRSR604294-1"/>
    </source>
</evidence>
<dbReference type="OrthoDB" id="407010at2759"/>
<dbReference type="GO" id="GO:0046872">
    <property type="term" value="F:metal ion binding"/>
    <property type="evidence" value="ECO:0007669"/>
    <property type="project" value="UniProtKB-KW"/>
</dbReference>
<organism evidence="7 8">
    <name type="scientific">Umbelopsis vinacea</name>
    <dbReference type="NCBI Taxonomy" id="44442"/>
    <lineage>
        <taxon>Eukaryota</taxon>
        <taxon>Fungi</taxon>
        <taxon>Fungi incertae sedis</taxon>
        <taxon>Mucoromycota</taxon>
        <taxon>Mucoromycotina</taxon>
        <taxon>Umbelopsidomycetes</taxon>
        <taxon>Umbelopsidales</taxon>
        <taxon>Umbelopsidaceae</taxon>
        <taxon>Umbelopsis</taxon>
    </lineage>
</organism>
<reference evidence="7" key="1">
    <citation type="submission" date="2020-12" db="EMBL/GenBank/DDBJ databases">
        <title>Metabolic potential, ecology and presence of endohyphal bacteria is reflected in genomic diversity of Mucoromycotina.</title>
        <authorList>
            <person name="Muszewska A."/>
            <person name="Okrasinska A."/>
            <person name="Steczkiewicz K."/>
            <person name="Drgas O."/>
            <person name="Orlowska M."/>
            <person name="Perlinska-Lenart U."/>
            <person name="Aleksandrzak-Piekarczyk T."/>
            <person name="Szatraj K."/>
            <person name="Zielenkiewicz U."/>
            <person name="Pilsyk S."/>
            <person name="Malc E."/>
            <person name="Mieczkowski P."/>
            <person name="Kruszewska J.S."/>
            <person name="Biernat P."/>
            <person name="Pawlowska J."/>
        </authorList>
    </citation>
    <scope>NUCLEOTIDE SEQUENCE</scope>
    <source>
        <strain evidence="7">WA0000051536</strain>
    </source>
</reference>
<keyword evidence="8" id="KW-1185">Reference proteome</keyword>
<keyword evidence="4 5" id="KW-0408">Iron</keyword>
<evidence type="ECO:0000256" key="1">
    <source>
        <dbReference type="ARBA" id="ARBA00006787"/>
    </source>
</evidence>
<keyword evidence="3" id="KW-0560">Oxidoreductase</keyword>
<proteinExistence type="inferred from homology"/>